<dbReference type="InterPro" id="IPR051959">
    <property type="entry name" value="PAK1-Kinase_Regulator"/>
</dbReference>
<reference evidence="5" key="1">
    <citation type="submission" date="2022-11" db="EMBL/GenBank/DDBJ databases">
        <title>Genome Sequence of Cubamyces cubensis.</title>
        <authorList>
            <person name="Buettner E."/>
        </authorList>
    </citation>
    <scope>NUCLEOTIDE SEQUENCE</scope>
    <source>
        <strain evidence="5">MPL-01</strain>
    </source>
</reference>
<evidence type="ECO:0000313" key="6">
    <source>
        <dbReference type="Proteomes" id="UP001215151"/>
    </source>
</evidence>
<evidence type="ECO:0000256" key="4">
    <source>
        <dbReference type="SAM" id="MobiDB-lite"/>
    </source>
</evidence>
<dbReference type="InterPro" id="IPR015943">
    <property type="entry name" value="WD40/YVTN_repeat-like_dom_sf"/>
</dbReference>
<protein>
    <recommendedName>
        <fullName evidence="7">WD40 repeat-like protein</fullName>
    </recommendedName>
</protein>
<keyword evidence="2" id="KW-0677">Repeat</keyword>
<dbReference type="PROSITE" id="PS50082">
    <property type="entry name" value="WD_REPEATS_2"/>
    <property type="match status" value="2"/>
</dbReference>
<feature type="compositionally biased region" description="Basic and acidic residues" evidence="4">
    <location>
        <begin position="55"/>
        <end position="67"/>
    </location>
</feature>
<dbReference type="EMBL" id="JAPEVG010000018">
    <property type="protein sequence ID" value="KAJ8496026.1"/>
    <property type="molecule type" value="Genomic_DNA"/>
</dbReference>
<evidence type="ECO:0008006" key="7">
    <source>
        <dbReference type="Google" id="ProtNLM"/>
    </source>
</evidence>
<evidence type="ECO:0000256" key="3">
    <source>
        <dbReference type="PROSITE-ProRule" id="PRU00221"/>
    </source>
</evidence>
<feature type="repeat" description="WD" evidence="3">
    <location>
        <begin position="125"/>
        <end position="167"/>
    </location>
</feature>
<dbReference type="InterPro" id="IPR036322">
    <property type="entry name" value="WD40_repeat_dom_sf"/>
</dbReference>
<evidence type="ECO:0000256" key="2">
    <source>
        <dbReference type="ARBA" id="ARBA00022737"/>
    </source>
</evidence>
<organism evidence="5 6">
    <name type="scientific">Trametes cubensis</name>
    <dbReference type="NCBI Taxonomy" id="1111947"/>
    <lineage>
        <taxon>Eukaryota</taxon>
        <taxon>Fungi</taxon>
        <taxon>Dikarya</taxon>
        <taxon>Basidiomycota</taxon>
        <taxon>Agaricomycotina</taxon>
        <taxon>Agaricomycetes</taxon>
        <taxon>Polyporales</taxon>
        <taxon>Polyporaceae</taxon>
        <taxon>Trametes</taxon>
    </lineage>
</organism>
<feature type="compositionally biased region" description="Acidic residues" evidence="4">
    <location>
        <begin position="434"/>
        <end position="473"/>
    </location>
</feature>
<proteinExistence type="predicted"/>
<gene>
    <name evidence="5" type="ORF">ONZ51_g1313</name>
</gene>
<keyword evidence="6" id="KW-1185">Reference proteome</keyword>
<feature type="compositionally biased region" description="Basic and acidic residues" evidence="4">
    <location>
        <begin position="23"/>
        <end position="46"/>
    </location>
</feature>
<sequence>MPPRTSSTKGAGPLKPSLKKARLSNDVHKATTKRDSAPKARLDLDSSKSTSVKAKGKERAALVETKPKTKKKVSTATSDPSSSTSLPTAFKVITGSYEKLLYGLEGSVSAEGPGYGFHLKPVFIFPAHVSCIKAVAASPQGGKWLATGSADEIVKVWDLRRRKEIGGLMHHEGSITHLEFPSRSYLLSASEDGTLALFRARDWAVLRTLKGHKGRVNSVAVHQSCKVALSVGKDRTLRMWDLMRGKGSASTKIGKEGELVRWSTDGSLFAVQAQNTIDVYSTEMELLHSITHPSRLHDIKFCKRVDGDGELLFAAGEDKKLSVYDVPQDHSQVPTIIAEMVGHGNRVKAVDWMRIALPAGASRQSTTLVCTISSDGKVRLFDLAALPASSETKVELQPATEYDTKGTRLTCLTLADGESGSGLAVNGKRKRDDDDAEDDDDDESGGENEAEWDVDGAAEDGASDEEEGSDEDE</sequence>
<dbReference type="InterPro" id="IPR019775">
    <property type="entry name" value="WD40_repeat_CS"/>
</dbReference>
<evidence type="ECO:0000313" key="5">
    <source>
        <dbReference type="EMBL" id="KAJ8496026.1"/>
    </source>
</evidence>
<comment type="caution">
    <text evidence="5">The sequence shown here is derived from an EMBL/GenBank/DDBJ whole genome shotgun (WGS) entry which is preliminary data.</text>
</comment>
<dbReference type="PANTHER" id="PTHR44675">
    <property type="entry name" value="PAK1 INTERACTING PROTEIN 1"/>
    <property type="match status" value="1"/>
</dbReference>
<keyword evidence="1 3" id="KW-0853">WD repeat</keyword>
<dbReference type="Pfam" id="PF00400">
    <property type="entry name" value="WD40"/>
    <property type="match status" value="3"/>
</dbReference>
<dbReference type="Gene3D" id="2.130.10.10">
    <property type="entry name" value="YVTN repeat-like/Quinoprotein amine dehydrogenase"/>
    <property type="match status" value="2"/>
</dbReference>
<feature type="region of interest" description="Disordered" evidence="4">
    <location>
        <begin position="421"/>
        <end position="473"/>
    </location>
</feature>
<dbReference type="AlphaFoldDB" id="A0AAD7U3Y4"/>
<feature type="repeat" description="WD" evidence="3">
    <location>
        <begin position="209"/>
        <end position="250"/>
    </location>
</feature>
<feature type="region of interest" description="Disordered" evidence="4">
    <location>
        <begin position="1"/>
        <end position="85"/>
    </location>
</feature>
<dbReference type="InterPro" id="IPR001680">
    <property type="entry name" value="WD40_rpt"/>
</dbReference>
<name>A0AAD7U3Y4_9APHY</name>
<dbReference type="PANTHER" id="PTHR44675:SF1">
    <property type="entry name" value="P21-ACTIVATED PROTEIN KINASE-INTERACTING PROTEIN 1"/>
    <property type="match status" value="1"/>
</dbReference>
<dbReference type="Proteomes" id="UP001215151">
    <property type="component" value="Unassembled WGS sequence"/>
</dbReference>
<accession>A0AAD7U3Y4</accession>
<dbReference type="SMART" id="SM00320">
    <property type="entry name" value="WD40"/>
    <property type="match status" value="5"/>
</dbReference>
<dbReference type="SUPFAM" id="SSF50978">
    <property type="entry name" value="WD40 repeat-like"/>
    <property type="match status" value="1"/>
</dbReference>
<evidence type="ECO:0000256" key="1">
    <source>
        <dbReference type="ARBA" id="ARBA00022574"/>
    </source>
</evidence>
<dbReference type="PROSITE" id="PS00678">
    <property type="entry name" value="WD_REPEATS_1"/>
    <property type="match status" value="2"/>
</dbReference>
<dbReference type="PROSITE" id="PS50294">
    <property type="entry name" value="WD_REPEATS_REGION"/>
    <property type="match status" value="2"/>
</dbReference>
<feature type="compositionally biased region" description="Low complexity" evidence="4">
    <location>
        <begin position="74"/>
        <end position="85"/>
    </location>
</feature>